<name>A0ABU3N641_9SPHN</name>
<dbReference type="Pfam" id="PF13557">
    <property type="entry name" value="Phenol_MetA_deg"/>
    <property type="match status" value="1"/>
</dbReference>
<sequence length="268" mass="28179">MRKALRWAAGWLIGLGTAGLAQAQELRPFCADRPGLDTPTCIVDRGHVVVEAGAADWALDRDSQRRSDTIEAGDILVRAGLTETLEAQVGWTALGHVRERDATGVVSRTSGVGDLRTALRQNLSHPDGSGFSMAVMPFATLPVGDAAIGAGDWGAGLIFPVDFDLTDKLGISLTPQVEAAVDGDRHGRHLAYGSVAGVDMALSDALDASLEFQVTRDDDPLDPHTEALAGLSLALQRGDDLQFDAGAVAGLNADSPDVELYVGVARRF</sequence>
<reference evidence="2" key="1">
    <citation type="submission" date="2022-04" db="EMBL/GenBank/DDBJ databases">
        <title>Tomato heritable bacteria conferring resistance against bacterial wilt.</title>
        <authorList>
            <person name="Yin J."/>
        </authorList>
    </citation>
    <scope>NUCLEOTIDE SEQUENCE</scope>
    <source>
        <strain evidence="2">Cra20</strain>
    </source>
</reference>
<comment type="caution">
    <text evidence="2">The sequence shown here is derived from an EMBL/GenBank/DDBJ whole genome shotgun (WGS) entry which is preliminary data.</text>
</comment>
<dbReference type="EMBL" id="JALMLT010000004">
    <property type="protein sequence ID" value="MDT8760002.1"/>
    <property type="molecule type" value="Genomic_DNA"/>
</dbReference>
<feature type="chain" id="PRO_5047258702" evidence="1">
    <location>
        <begin position="24"/>
        <end position="268"/>
    </location>
</feature>
<proteinExistence type="predicted"/>
<gene>
    <name evidence="2" type="ORF">MZO42_14970</name>
</gene>
<keyword evidence="1" id="KW-0732">Signal</keyword>
<accession>A0ABU3N641</accession>
<organism evidence="2">
    <name type="scientific">Sphingomonas psychrotolerans</name>
    <dbReference type="NCBI Taxonomy" id="1327635"/>
    <lineage>
        <taxon>Bacteria</taxon>
        <taxon>Pseudomonadati</taxon>
        <taxon>Pseudomonadota</taxon>
        <taxon>Alphaproteobacteria</taxon>
        <taxon>Sphingomonadales</taxon>
        <taxon>Sphingomonadaceae</taxon>
        <taxon>Sphingomonas</taxon>
    </lineage>
</organism>
<protein>
    <submittedName>
        <fullName evidence="2">Transporter</fullName>
    </submittedName>
</protein>
<evidence type="ECO:0000256" key="1">
    <source>
        <dbReference type="SAM" id="SignalP"/>
    </source>
</evidence>
<feature type="signal peptide" evidence="1">
    <location>
        <begin position="1"/>
        <end position="23"/>
    </location>
</feature>
<dbReference type="InterPro" id="IPR025737">
    <property type="entry name" value="FApF"/>
</dbReference>
<evidence type="ECO:0000313" key="2">
    <source>
        <dbReference type="EMBL" id="MDT8760002.1"/>
    </source>
</evidence>